<dbReference type="GO" id="GO:0004672">
    <property type="term" value="F:protein kinase activity"/>
    <property type="evidence" value="ECO:0007669"/>
    <property type="project" value="InterPro"/>
</dbReference>
<name>A0A8J3YUC9_9ACTN</name>
<dbReference type="InterPro" id="IPR008979">
    <property type="entry name" value="Galactose-bd-like_sf"/>
</dbReference>
<evidence type="ECO:0000259" key="7">
    <source>
        <dbReference type="PROSITE" id="PS50011"/>
    </source>
</evidence>
<reference evidence="8" key="1">
    <citation type="submission" date="2021-01" db="EMBL/GenBank/DDBJ databases">
        <title>Whole genome shotgun sequence of Virgisporangium aliadipatigenens NBRC 105644.</title>
        <authorList>
            <person name="Komaki H."/>
            <person name="Tamura T."/>
        </authorList>
    </citation>
    <scope>NUCLEOTIDE SEQUENCE</scope>
    <source>
        <strain evidence="8">NBRC 105644</strain>
    </source>
</reference>
<feature type="region of interest" description="Disordered" evidence="5">
    <location>
        <begin position="321"/>
        <end position="344"/>
    </location>
</feature>
<dbReference type="EMBL" id="BOPF01000039">
    <property type="protein sequence ID" value="GIJ50822.1"/>
    <property type="molecule type" value="Genomic_DNA"/>
</dbReference>
<evidence type="ECO:0000313" key="9">
    <source>
        <dbReference type="Proteomes" id="UP000619260"/>
    </source>
</evidence>
<accession>A0A8J3YUC9</accession>
<keyword evidence="6" id="KW-1133">Transmembrane helix</keyword>
<dbReference type="InterPro" id="IPR011009">
    <property type="entry name" value="Kinase-like_dom_sf"/>
</dbReference>
<dbReference type="SUPFAM" id="SSF56112">
    <property type="entry name" value="Protein kinase-like (PK-like)"/>
    <property type="match status" value="1"/>
</dbReference>
<dbReference type="PANTHER" id="PTHR45832:SF22">
    <property type="entry name" value="SERINE_THREONINE-PROTEIN KINASE SAMKA-RELATED"/>
    <property type="match status" value="1"/>
</dbReference>
<protein>
    <recommendedName>
        <fullName evidence="7">Protein kinase domain-containing protein</fullName>
    </recommendedName>
</protein>
<dbReference type="SMART" id="SM00220">
    <property type="entry name" value="S_TKc"/>
    <property type="match status" value="1"/>
</dbReference>
<keyword evidence="9" id="KW-1185">Reference proteome</keyword>
<feature type="transmembrane region" description="Helical" evidence="6">
    <location>
        <begin position="299"/>
        <end position="319"/>
    </location>
</feature>
<evidence type="ECO:0000256" key="2">
    <source>
        <dbReference type="ARBA" id="ARBA00022741"/>
    </source>
</evidence>
<gene>
    <name evidence="8" type="ORF">Val02_77080</name>
</gene>
<dbReference type="SUPFAM" id="SSF49785">
    <property type="entry name" value="Galactose-binding domain-like"/>
    <property type="match status" value="1"/>
</dbReference>
<comment type="similarity">
    <text evidence="1">Belongs to the protein kinase superfamily. STE Ser/Thr protein kinase family. STE20 subfamily.</text>
</comment>
<organism evidence="8 9">
    <name type="scientific">Virgisporangium aliadipatigenens</name>
    <dbReference type="NCBI Taxonomy" id="741659"/>
    <lineage>
        <taxon>Bacteria</taxon>
        <taxon>Bacillati</taxon>
        <taxon>Actinomycetota</taxon>
        <taxon>Actinomycetes</taxon>
        <taxon>Micromonosporales</taxon>
        <taxon>Micromonosporaceae</taxon>
        <taxon>Virgisporangium</taxon>
    </lineage>
</organism>
<dbReference type="Pfam" id="PF00069">
    <property type="entry name" value="Pkinase"/>
    <property type="match status" value="1"/>
</dbReference>
<evidence type="ECO:0000313" key="8">
    <source>
        <dbReference type="EMBL" id="GIJ50822.1"/>
    </source>
</evidence>
<evidence type="ECO:0000256" key="1">
    <source>
        <dbReference type="ARBA" id="ARBA00008874"/>
    </source>
</evidence>
<dbReference type="AlphaFoldDB" id="A0A8J3YUC9"/>
<dbReference type="Gene3D" id="2.60.120.260">
    <property type="entry name" value="Galactose-binding domain-like"/>
    <property type="match status" value="1"/>
</dbReference>
<keyword evidence="2" id="KW-0547">Nucleotide-binding</keyword>
<keyword evidence="6" id="KW-0812">Transmembrane</keyword>
<dbReference type="InterPro" id="IPR051931">
    <property type="entry name" value="PAK3-like"/>
</dbReference>
<dbReference type="InterPro" id="IPR000719">
    <property type="entry name" value="Prot_kinase_dom"/>
</dbReference>
<dbReference type="PANTHER" id="PTHR45832">
    <property type="entry name" value="SERINE/THREONINE-PROTEIN KINASE SAMKA-RELATED-RELATED"/>
    <property type="match status" value="1"/>
</dbReference>
<dbReference type="PROSITE" id="PS50011">
    <property type="entry name" value="PROTEIN_KINASE_DOM"/>
    <property type="match status" value="1"/>
</dbReference>
<feature type="domain" description="Protein kinase" evidence="7">
    <location>
        <begin position="33"/>
        <end position="271"/>
    </location>
</feature>
<dbReference type="CDD" id="cd13973">
    <property type="entry name" value="PK_MviN-like"/>
    <property type="match status" value="1"/>
</dbReference>
<comment type="caution">
    <text evidence="8">The sequence shown here is derived from an EMBL/GenBank/DDBJ whole genome shotgun (WGS) entry which is preliminary data.</text>
</comment>
<keyword evidence="4" id="KW-0675">Receptor</keyword>
<proteinExistence type="inferred from homology"/>
<keyword evidence="6" id="KW-0472">Membrane</keyword>
<sequence length="512" mass="53356">MTPIDEDPQSAGANPQVLTVGAPEVGEVLAERYRLEEHIGNDSLGRQLWRGADVILQRQVTVVLRYPGGDSAAEMLSAAVAASRIVHPHLVGVYDAIDEGERAYVVREWVQGTSLRDVVAEYGPLEADKVVAIGHAVADAVAALHDTGMAHGNVQPGTVLIGDDGRVVLADARADESATVEADLRAIGAVLYCSLTGHWPHAEAGVSVVPDAVRDDAGTVIAPSQARAGVPGHLDELTVDLLNAHLNPPSAEILSAELGRLDNAEDQRALFADEAEIGLDSFDNTSIAPEAPERDNRRLAVIIAAVLAVVVLGGAIIIGTSGDDDPGTKTPAAVGTGSAVPGKGPTGEAGFLPLKADQLRIVDPQGDGSEQDKYELAVDGNPATAWNTDRYQREDFGGLKKGVGILVDLGADTSVSAVDLELGNANTDIELYGGPASAGAAGDKSQDSNITKTLQQIGPPKPGAGSRTIMLVTDPTKKVRYVLVWFTRVPKEANGGGYRLLVSELKIRGQAA</sequence>
<dbReference type="GO" id="GO:0005524">
    <property type="term" value="F:ATP binding"/>
    <property type="evidence" value="ECO:0007669"/>
    <property type="project" value="UniProtKB-KW"/>
</dbReference>
<dbReference type="Gene3D" id="3.30.200.20">
    <property type="entry name" value="Phosphorylase Kinase, domain 1"/>
    <property type="match status" value="1"/>
</dbReference>
<dbReference type="Gene3D" id="1.10.510.10">
    <property type="entry name" value="Transferase(Phosphotransferase) domain 1"/>
    <property type="match status" value="1"/>
</dbReference>
<keyword evidence="3" id="KW-0067">ATP-binding</keyword>
<dbReference type="RefSeq" id="WP_203904237.1">
    <property type="nucleotide sequence ID" value="NZ_BOPF01000039.1"/>
</dbReference>
<evidence type="ECO:0000256" key="6">
    <source>
        <dbReference type="SAM" id="Phobius"/>
    </source>
</evidence>
<evidence type="ECO:0000256" key="3">
    <source>
        <dbReference type="ARBA" id="ARBA00022840"/>
    </source>
</evidence>
<dbReference type="Proteomes" id="UP000619260">
    <property type="component" value="Unassembled WGS sequence"/>
</dbReference>
<evidence type="ECO:0000256" key="4">
    <source>
        <dbReference type="ARBA" id="ARBA00023170"/>
    </source>
</evidence>
<evidence type="ECO:0000256" key="5">
    <source>
        <dbReference type="SAM" id="MobiDB-lite"/>
    </source>
</evidence>